<dbReference type="PANTHER" id="PTHR33175">
    <property type="entry name" value="DNA-BINDING PROTEIN HU"/>
    <property type="match status" value="1"/>
</dbReference>
<dbReference type="SUPFAM" id="SSF47729">
    <property type="entry name" value="IHF-like DNA-binding proteins"/>
    <property type="match status" value="1"/>
</dbReference>
<dbReference type="CDD" id="cd13831">
    <property type="entry name" value="HU"/>
    <property type="match status" value="1"/>
</dbReference>
<dbReference type="Gene3D" id="4.10.520.10">
    <property type="entry name" value="IHF-like DNA-binding proteins"/>
    <property type="match status" value="1"/>
</dbReference>
<comment type="caution">
    <text evidence="5">The sequence shown here is derived from an EMBL/GenBank/DDBJ whole genome shotgun (WGS) entry which is preliminary data.</text>
</comment>
<proteinExistence type="inferred from homology"/>
<dbReference type="InterPro" id="IPR000119">
    <property type="entry name" value="Hist_DNA-bd"/>
</dbReference>
<dbReference type="Pfam" id="PF00216">
    <property type="entry name" value="Bac_DNA_binding"/>
    <property type="match status" value="1"/>
</dbReference>
<gene>
    <name evidence="5" type="ORF">KZ820_18620</name>
</gene>
<dbReference type="PROSITE" id="PS00045">
    <property type="entry name" value="HISTONE_LIKE"/>
    <property type="match status" value="1"/>
</dbReference>
<dbReference type="GO" id="GO:0003677">
    <property type="term" value="F:DNA binding"/>
    <property type="evidence" value="ECO:0007669"/>
    <property type="project" value="UniProtKB-KW"/>
</dbReference>
<reference evidence="5 6" key="1">
    <citation type="submission" date="2021-07" db="EMBL/GenBank/DDBJ databases">
        <title>Sphingomonas sp.</title>
        <authorList>
            <person name="Feng G."/>
            <person name="Li J."/>
            <person name="Pan M."/>
        </authorList>
    </citation>
    <scope>NUCLEOTIDE SEQUENCE [LARGE SCALE GENOMIC DNA]</scope>
    <source>
        <strain evidence="5 6">RRHST34</strain>
    </source>
</reference>
<evidence type="ECO:0000256" key="3">
    <source>
        <dbReference type="ARBA" id="ARBA00023125"/>
    </source>
</evidence>
<evidence type="ECO:0000256" key="1">
    <source>
        <dbReference type="ARBA" id="ARBA00010529"/>
    </source>
</evidence>
<dbReference type="EMBL" id="JAHXZN010000009">
    <property type="protein sequence ID" value="MBW6532762.1"/>
    <property type="molecule type" value="Genomic_DNA"/>
</dbReference>
<evidence type="ECO:0000256" key="4">
    <source>
        <dbReference type="RuleBase" id="RU003939"/>
    </source>
</evidence>
<dbReference type="RefSeq" id="WP_219750340.1">
    <property type="nucleotide sequence ID" value="NZ_JAHXZN010000009.1"/>
</dbReference>
<comment type="similarity">
    <text evidence="1 4">Belongs to the bacterial histone-like protein family.</text>
</comment>
<name>A0ABS7BT39_9SPHN</name>
<keyword evidence="3 5" id="KW-0238">DNA-binding</keyword>
<accession>A0ABS7BT39</accession>
<protein>
    <submittedName>
        <fullName evidence="5">HU family DNA-binding protein</fullName>
    </submittedName>
</protein>
<evidence type="ECO:0000256" key="2">
    <source>
        <dbReference type="ARBA" id="ARBA00023067"/>
    </source>
</evidence>
<organism evidence="5 6">
    <name type="scientific">Sphingomonas citri</name>
    <dbReference type="NCBI Taxonomy" id="2862499"/>
    <lineage>
        <taxon>Bacteria</taxon>
        <taxon>Pseudomonadati</taxon>
        <taxon>Pseudomonadota</taxon>
        <taxon>Alphaproteobacteria</taxon>
        <taxon>Sphingomonadales</taxon>
        <taxon>Sphingomonadaceae</taxon>
        <taxon>Sphingomonas</taxon>
    </lineage>
</organism>
<dbReference type="InterPro" id="IPR010992">
    <property type="entry name" value="IHF-like_DNA-bd_dom_sf"/>
</dbReference>
<dbReference type="SMART" id="SM00411">
    <property type="entry name" value="BHL"/>
    <property type="match status" value="1"/>
</dbReference>
<dbReference type="PANTHER" id="PTHR33175:SF3">
    <property type="entry name" value="DNA-BINDING PROTEIN HU-BETA"/>
    <property type="match status" value="1"/>
</dbReference>
<dbReference type="PRINTS" id="PR01727">
    <property type="entry name" value="DNABINDINGHU"/>
</dbReference>
<keyword evidence="6" id="KW-1185">Reference proteome</keyword>
<dbReference type="Proteomes" id="UP000759103">
    <property type="component" value="Unassembled WGS sequence"/>
</dbReference>
<keyword evidence="2" id="KW-0226">DNA condensation</keyword>
<dbReference type="InterPro" id="IPR020816">
    <property type="entry name" value="Histone-like_DNA-bd_CS"/>
</dbReference>
<evidence type="ECO:0000313" key="6">
    <source>
        <dbReference type="Proteomes" id="UP000759103"/>
    </source>
</evidence>
<sequence length="89" mass="9070">MNVGELAKGVAAATGTSEADAKKTITAVFDEIAAAAAKGEEVSINGFGKFTVKDRPEREGRNPATGATMTIAASKKVAFTAAKGLKDKL</sequence>
<evidence type="ECO:0000313" key="5">
    <source>
        <dbReference type="EMBL" id="MBW6532762.1"/>
    </source>
</evidence>